<dbReference type="FunFam" id="2.20.25.80:FF:000003">
    <property type="entry name" value="WRKY transcription factor 57"/>
    <property type="match status" value="1"/>
</dbReference>
<feature type="domain" description="WRKY" evidence="6">
    <location>
        <begin position="97"/>
        <end position="162"/>
    </location>
</feature>
<protein>
    <submittedName>
        <fullName evidence="7">Probable WRKY transcription factor 43</fullName>
    </submittedName>
</protein>
<dbReference type="Pfam" id="PF03106">
    <property type="entry name" value="WRKY"/>
    <property type="match status" value="1"/>
</dbReference>
<dbReference type="Gramene" id="OE9A060922T1">
    <property type="protein sequence ID" value="OE9A060922C1"/>
    <property type="gene ID" value="OE9A060922"/>
</dbReference>
<keyword evidence="4" id="KW-0804">Transcription</keyword>
<dbReference type="GO" id="GO:0043565">
    <property type="term" value="F:sequence-specific DNA binding"/>
    <property type="evidence" value="ECO:0007669"/>
    <property type="project" value="InterPro"/>
</dbReference>
<keyword evidence="8" id="KW-1185">Reference proteome</keyword>
<dbReference type="SMART" id="SM00774">
    <property type="entry name" value="WRKY"/>
    <property type="match status" value="1"/>
</dbReference>
<dbReference type="PROSITE" id="PS50811">
    <property type="entry name" value="WRKY"/>
    <property type="match status" value="1"/>
</dbReference>
<comment type="caution">
    <text evidence="7">The sequence shown here is derived from an EMBL/GenBank/DDBJ whole genome shotgun (WGS) entry which is preliminary data.</text>
</comment>
<evidence type="ECO:0000256" key="1">
    <source>
        <dbReference type="ARBA" id="ARBA00004123"/>
    </source>
</evidence>
<evidence type="ECO:0000256" key="5">
    <source>
        <dbReference type="ARBA" id="ARBA00023242"/>
    </source>
</evidence>
<evidence type="ECO:0000256" key="2">
    <source>
        <dbReference type="ARBA" id="ARBA00023015"/>
    </source>
</evidence>
<keyword evidence="2" id="KW-0805">Transcription regulation</keyword>
<dbReference type="OrthoDB" id="1921377at2759"/>
<dbReference type="InterPro" id="IPR003657">
    <property type="entry name" value="WRKY_dom"/>
</dbReference>
<name>A0A8S0V7Q3_OLEEU</name>
<dbReference type="AlphaFoldDB" id="A0A8S0V7Q3"/>
<evidence type="ECO:0000256" key="3">
    <source>
        <dbReference type="ARBA" id="ARBA00023125"/>
    </source>
</evidence>
<dbReference type="InterPro" id="IPR044810">
    <property type="entry name" value="WRKY_plant"/>
</dbReference>
<dbReference type="GO" id="GO:0003700">
    <property type="term" value="F:DNA-binding transcription factor activity"/>
    <property type="evidence" value="ECO:0007669"/>
    <property type="project" value="InterPro"/>
</dbReference>
<organism evidence="7 8">
    <name type="scientific">Olea europaea subsp. europaea</name>
    <dbReference type="NCBI Taxonomy" id="158383"/>
    <lineage>
        <taxon>Eukaryota</taxon>
        <taxon>Viridiplantae</taxon>
        <taxon>Streptophyta</taxon>
        <taxon>Embryophyta</taxon>
        <taxon>Tracheophyta</taxon>
        <taxon>Spermatophyta</taxon>
        <taxon>Magnoliopsida</taxon>
        <taxon>eudicotyledons</taxon>
        <taxon>Gunneridae</taxon>
        <taxon>Pentapetalae</taxon>
        <taxon>asterids</taxon>
        <taxon>lamiids</taxon>
        <taxon>Lamiales</taxon>
        <taxon>Oleaceae</taxon>
        <taxon>Oleeae</taxon>
        <taxon>Olea</taxon>
    </lineage>
</organism>
<comment type="subcellular location">
    <subcellularLocation>
        <location evidence="1">Nucleus</location>
    </subcellularLocation>
</comment>
<dbReference type="GO" id="GO:0005634">
    <property type="term" value="C:nucleus"/>
    <property type="evidence" value="ECO:0007669"/>
    <property type="project" value="UniProtKB-SubCell"/>
</dbReference>
<dbReference type="InterPro" id="IPR036576">
    <property type="entry name" value="WRKY_dom_sf"/>
</dbReference>
<sequence>MEEQEAPPPLLPPQAKPTNPTYLFAPIQPTLLPNTNLEGLISCNSNQNHMLKRNAAETSDKSITKFADEENIEDKRRCGGGRKGKSTIPRFAFQTKSEEDILDDGYRWRKYGQKSVKNSKFPRSYYRCTHYTCSVKKQVQRLTKDKSIVVTTYEGIHNHPYEKLMETLSPLLKQIQLLTNRF</sequence>
<proteinExistence type="predicted"/>
<evidence type="ECO:0000313" key="7">
    <source>
        <dbReference type="EMBL" id="CAA3027406.1"/>
    </source>
</evidence>
<accession>A0A8S0V7Q3</accession>
<keyword evidence="5" id="KW-0539">Nucleus</keyword>
<evidence type="ECO:0000259" key="6">
    <source>
        <dbReference type="PROSITE" id="PS50811"/>
    </source>
</evidence>
<evidence type="ECO:0000256" key="4">
    <source>
        <dbReference type="ARBA" id="ARBA00023163"/>
    </source>
</evidence>
<dbReference type="PANTHER" id="PTHR31221:SF111">
    <property type="entry name" value="WRKY TRANSCRIPTION FACTOR 43-RELATED"/>
    <property type="match status" value="1"/>
</dbReference>
<dbReference type="SUPFAM" id="SSF118290">
    <property type="entry name" value="WRKY DNA-binding domain"/>
    <property type="match status" value="1"/>
</dbReference>
<dbReference type="Proteomes" id="UP000594638">
    <property type="component" value="Unassembled WGS sequence"/>
</dbReference>
<dbReference type="EMBL" id="CACTIH010009202">
    <property type="protein sequence ID" value="CAA3027406.1"/>
    <property type="molecule type" value="Genomic_DNA"/>
</dbReference>
<dbReference type="PANTHER" id="PTHR31221">
    <property type="entry name" value="WRKY TRANSCRIPTION FACTOR PROTEIN 1-RELATED"/>
    <property type="match status" value="1"/>
</dbReference>
<keyword evidence="3" id="KW-0238">DNA-binding</keyword>
<gene>
    <name evidence="7" type="ORF">OLEA9_A060922</name>
</gene>
<evidence type="ECO:0000313" key="8">
    <source>
        <dbReference type="Proteomes" id="UP000594638"/>
    </source>
</evidence>
<reference evidence="7 8" key="1">
    <citation type="submission" date="2019-12" db="EMBL/GenBank/DDBJ databases">
        <authorList>
            <person name="Alioto T."/>
            <person name="Alioto T."/>
            <person name="Gomez Garrido J."/>
        </authorList>
    </citation>
    <scope>NUCLEOTIDE SEQUENCE [LARGE SCALE GENOMIC DNA]</scope>
</reference>
<dbReference type="Gene3D" id="2.20.25.80">
    <property type="entry name" value="WRKY domain"/>
    <property type="match status" value="1"/>
</dbReference>